<feature type="chain" id="PRO_5041911213" evidence="2">
    <location>
        <begin position="21"/>
        <end position="338"/>
    </location>
</feature>
<accession>A0AAF5CZJ5</accession>
<organism evidence="3 4">
    <name type="scientific">Strongyloides stercoralis</name>
    <name type="common">Threadworm</name>
    <dbReference type="NCBI Taxonomy" id="6248"/>
    <lineage>
        <taxon>Eukaryota</taxon>
        <taxon>Metazoa</taxon>
        <taxon>Ecdysozoa</taxon>
        <taxon>Nematoda</taxon>
        <taxon>Chromadorea</taxon>
        <taxon>Rhabditida</taxon>
        <taxon>Tylenchina</taxon>
        <taxon>Panagrolaimomorpha</taxon>
        <taxon>Strongyloidoidea</taxon>
        <taxon>Strongyloididae</taxon>
        <taxon>Strongyloides</taxon>
    </lineage>
</organism>
<evidence type="ECO:0000313" key="3">
    <source>
        <dbReference type="Proteomes" id="UP000035681"/>
    </source>
</evidence>
<name>A0AAF5CZJ5_STRER</name>
<feature type="transmembrane region" description="Helical" evidence="1">
    <location>
        <begin position="142"/>
        <end position="160"/>
    </location>
</feature>
<keyword evidence="1" id="KW-0812">Transmembrane</keyword>
<feature type="transmembrane region" description="Helical" evidence="1">
    <location>
        <begin position="94"/>
        <end position="122"/>
    </location>
</feature>
<reference evidence="4" key="1">
    <citation type="submission" date="2024-02" db="UniProtKB">
        <authorList>
            <consortium name="WormBaseParasite"/>
        </authorList>
    </citation>
    <scope>IDENTIFICATION</scope>
</reference>
<keyword evidence="3" id="KW-1185">Reference proteome</keyword>
<keyword evidence="1" id="KW-0472">Membrane</keyword>
<evidence type="ECO:0000256" key="1">
    <source>
        <dbReference type="SAM" id="Phobius"/>
    </source>
</evidence>
<protein>
    <submittedName>
        <fullName evidence="4">Uncharacterized protein</fullName>
    </submittedName>
</protein>
<keyword evidence="2" id="KW-0732">Signal</keyword>
<dbReference type="WBParaSite" id="TCONS_00004508.p1">
    <property type="protein sequence ID" value="TCONS_00004508.p1"/>
    <property type="gene ID" value="XLOC_002065"/>
</dbReference>
<proteinExistence type="predicted"/>
<sequence length="338" mass="40271">SSCSCLLLFLIWITPQRIRIFSDKLISIQFKLFSPTSTTYGCNLEDKLGSKRNSYYLRLSLICYCGTLKKNWIQKNNMKKQKGDSMDSGTLMNAVFYFYDYLFIVFCIGLLILLFCFSFSVVFSSISLWILSFSLVFNDSRGFLLVYAWKLTIYCVLSVRKCSRASEGFRILVTRSNYKTRSWWRCTDFDQEVELQNTDFLKIYIFWSGDQTTKHKNFENIQILIERSNYRTQILWKYTNSSQETKLQNTNSLKIHKFQSRDHSRKYTNFSLEIKLQNTNFSKIYKLWSRDQTTRHKNCNLDPFSVLYVESKFSILLNCFPVHYYTYFHNYPFITAIL</sequence>
<evidence type="ECO:0000256" key="2">
    <source>
        <dbReference type="SAM" id="SignalP"/>
    </source>
</evidence>
<evidence type="ECO:0000313" key="4">
    <source>
        <dbReference type="WBParaSite" id="TCONS_00004508.p1"/>
    </source>
</evidence>
<dbReference type="AlphaFoldDB" id="A0AAF5CZJ5"/>
<keyword evidence="1" id="KW-1133">Transmembrane helix</keyword>
<feature type="signal peptide" evidence="2">
    <location>
        <begin position="1"/>
        <end position="20"/>
    </location>
</feature>
<dbReference type="Proteomes" id="UP000035681">
    <property type="component" value="Unplaced"/>
</dbReference>